<dbReference type="RefSeq" id="WP_236120009.1">
    <property type="nucleotide sequence ID" value="NZ_JAKGSI010000006.1"/>
</dbReference>
<comment type="caution">
    <text evidence="1">The sequence shown here is derived from an EMBL/GenBank/DDBJ whole genome shotgun (WGS) entry which is preliminary data.</text>
</comment>
<dbReference type="Proteomes" id="UP001139336">
    <property type="component" value="Unassembled WGS sequence"/>
</dbReference>
<gene>
    <name evidence="1" type="ORF">L1O03_10990</name>
</gene>
<organism evidence="1 2">
    <name type="scientific">Corynebacterium uropygiale</name>
    <dbReference type="NCBI Taxonomy" id="1775911"/>
    <lineage>
        <taxon>Bacteria</taxon>
        <taxon>Bacillati</taxon>
        <taxon>Actinomycetota</taxon>
        <taxon>Actinomycetes</taxon>
        <taxon>Mycobacteriales</taxon>
        <taxon>Corynebacteriaceae</taxon>
        <taxon>Corynebacterium</taxon>
    </lineage>
</organism>
<evidence type="ECO:0000313" key="1">
    <source>
        <dbReference type="EMBL" id="MCF4007688.1"/>
    </source>
</evidence>
<accession>A0A9X1QTS4</accession>
<evidence type="ECO:0000313" key="2">
    <source>
        <dbReference type="Proteomes" id="UP001139336"/>
    </source>
</evidence>
<protein>
    <submittedName>
        <fullName evidence="1">DUF5318 domain-containing protein</fullName>
    </submittedName>
</protein>
<keyword evidence="2" id="KW-1185">Reference proteome</keyword>
<dbReference type="Pfam" id="PF17249">
    <property type="entry name" value="DUF5318"/>
    <property type="match status" value="1"/>
</dbReference>
<dbReference type="AlphaFoldDB" id="A0A9X1QTS4"/>
<name>A0A9X1QTS4_9CORY</name>
<reference evidence="1" key="1">
    <citation type="submission" date="2022-01" db="EMBL/GenBank/DDBJ databases">
        <title>Corynebacterium sp. nov isolated from isolated from the feces of the greater white-fronted geese (Anser albifrons) at Poyang Lake, PR China.</title>
        <authorList>
            <person name="Liu Q."/>
        </authorList>
    </citation>
    <scope>NUCLEOTIDE SEQUENCE</scope>
    <source>
        <strain evidence="1">JCM 32435</strain>
    </source>
</reference>
<proteinExistence type="predicted"/>
<dbReference type="EMBL" id="JAKGSI010000006">
    <property type="protein sequence ID" value="MCF4007688.1"/>
    <property type="molecule type" value="Genomic_DNA"/>
</dbReference>
<sequence>MVAYRNEINHQWERQHVLQQWRAGLLRREEICDADFILVTASTFHGGPAGYPCPICGSDRLRSVEWIYGEDLGRMSGTARNLEEIEEIVQRYPEITVHTVEVCPACRWNFLMKACTAVAG</sequence>
<dbReference type="InterPro" id="IPR035169">
    <property type="entry name" value="DUF5318"/>
</dbReference>